<dbReference type="InterPro" id="IPR008906">
    <property type="entry name" value="HATC_C_dom"/>
</dbReference>
<dbReference type="InterPro" id="IPR007021">
    <property type="entry name" value="DUF659"/>
</dbReference>
<organism evidence="8 9">
    <name type="scientific">Phytophthora infestans</name>
    <name type="common">Potato late blight agent</name>
    <name type="synonym">Botrytis infestans</name>
    <dbReference type="NCBI Taxonomy" id="4787"/>
    <lineage>
        <taxon>Eukaryota</taxon>
        <taxon>Sar</taxon>
        <taxon>Stramenopiles</taxon>
        <taxon>Oomycota</taxon>
        <taxon>Peronosporomycetes</taxon>
        <taxon>Peronosporales</taxon>
        <taxon>Peronosporaceae</taxon>
        <taxon>Phytophthora</taxon>
    </lineage>
</organism>
<dbReference type="Pfam" id="PF05699">
    <property type="entry name" value="Dimer_Tnp_hAT"/>
    <property type="match status" value="1"/>
</dbReference>
<dbReference type="GO" id="GO:0005634">
    <property type="term" value="C:nucleus"/>
    <property type="evidence" value="ECO:0007669"/>
    <property type="project" value="UniProtKB-SubCell"/>
</dbReference>
<evidence type="ECO:0000256" key="2">
    <source>
        <dbReference type="ARBA" id="ARBA00022723"/>
    </source>
</evidence>
<keyword evidence="2" id="KW-0479">Metal-binding</keyword>
<dbReference type="SUPFAM" id="SSF53098">
    <property type="entry name" value="Ribonuclease H-like"/>
    <property type="match status" value="1"/>
</dbReference>
<comment type="caution">
    <text evidence="8">The sequence shown here is derived from an EMBL/GenBank/DDBJ whole genome shotgun (WGS) entry which is preliminary data.</text>
</comment>
<protein>
    <submittedName>
        <fullName evidence="8">HAT family C-terminal dimerization region</fullName>
    </submittedName>
</protein>
<keyword evidence="3" id="KW-0863">Zinc-finger</keyword>
<dbReference type="AlphaFoldDB" id="A0A833WBD6"/>
<evidence type="ECO:0000259" key="7">
    <source>
        <dbReference type="Pfam" id="PF05699"/>
    </source>
</evidence>
<evidence type="ECO:0000256" key="1">
    <source>
        <dbReference type="ARBA" id="ARBA00004123"/>
    </source>
</evidence>
<keyword evidence="9" id="KW-1185">Reference proteome</keyword>
<dbReference type="InterPro" id="IPR052035">
    <property type="entry name" value="ZnF_BED_domain_contain"/>
</dbReference>
<dbReference type="PANTHER" id="PTHR46481:SF10">
    <property type="entry name" value="ZINC FINGER BED DOMAIN-CONTAINING PROTEIN 39"/>
    <property type="match status" value="1"/>
</dbReference>
<evidence type="ECO:0000256" key="5">
    <source>
        <dbReference type="ARBA" id="ARBA00023242"/>
    </source>
</evidence>
<sequence length="662" mass="75034">MVSPPSSFINAIDSMLSARRTPDPLQFDINSYLSKSGVKKGKCRVCRRDVPWVRERVISHKVSNNCEGISENEKGLFMDLKHLRAGRVVVSVGTKRATTHVCPASPHKKRLFLQTTANFLDAISKADAAHIDAAIADLVFRTGISFRVIDSEAMKKVIRLLRPSYVEIMPSARSIAGKHLNSTYNKLLSRVREAIRSAKWFSIVSDGWSNDSNEHIVNYVVIVPGFKPFFLKSVSTGGVVQTSKKKAAGILEVIEEFGPDRCLSVVTDNAPNMRGAWAIIEKKYPTIFANGCGAHVLNLLIKDVCKIPEFAAVLADLNVLVKFVNDHKLVVAEFKRLRDVLTIQKGLTLPCPTRWYTHFNACENLYKAKLAVRNLAEPGCDHILKEIQNKDAVNTLRRIANSGAFWRKLLQLKRLLSFPSKQIGKLEKDGGDLFQVYYCFIRLKDTWVTKESLWHGDDIGNRLKDIVLKRWCFVHTFSMGCAYLLTPKSQTMTWDATDKMDTTEQLRDYIPLFYTDPNLEKTCNDELSAYILLELNSPSDLYEKYTKLPGLEYWVHCGRMMFPLLAPIAIKVLSVPTSSAAAERVWSVYSFLWSKRRNRMNAVTMEKLAFNYINSSLLDSVDTYDYFGEELDDIDLFDDTNDLDSIPDQLDVQYADSEDDDL</sequence>
<dbReference type="GO" id="GO:0046983">
    <property type="term" value="F:protein dimerization activity"/>
    <property type="evidence" value="ECO:0007669"/>
    <property type="project" value="InterPro"/>
</dbReference>
<feature type="domain" description="HAT C-terminal dimerisation" evidence="7">
    <location>
        <begin position="546"/>
        <end position="610"/>
    </location>
</feature>
<proteinExistence type="predicted"/>
<dbReference type="Proteomes" id="UP000602510">
    <property type="component" value="Unassembled WGS sequence"/>
</dbReference>
<keyword evidence="5" id="KW-0539">Nucleus</keyword>
<accession>A0A833WBD6</accession>
<evidence type="ECO:0000256" key="4">
    <source>
        <dbReference type="ARBA" id="ARBA00022833"/>
    </source>
</evidence>
<dbReference type="InterPro" id="IPR012337">
    <property type="entry name" value="RNaseH-like_sf"/>
</dbReference>
<evidence type="ECO:0000259" key="6">
    <source>
        <dbReference type="Pfam" id="PF04937"/>
    </source>
</evidence>
<evidence type="ECO:0000313" key="8">
    <source>
        <dbReference type="EMBL" id="KAF4035977.1"/>
    </source>
</evidence>
<reference evidence="8" key="1">
    <citation type="submission" date="2020-04" db="EMBL/GenBank/DDBJ databases">
        <title>Hybrid Assembly of Korean Phytophthora infestans isolates.</title>
        <authorList>
            <person name="Prokchorchik M."/>
            <person name="Lee Y."/>
            <person name="Seo J."/>
            <person name="Cho J.-H."/>
            <person name="Park Y.-E."/>
            <person name="Jang D.-C."/>
            <person name="Im J.-S."/>
            <person name="Choi J.-G."/>
            <person name="Park H.-J."/>
            <person name="Lee G.-B."/>
            <person name="Lee Y.-G."/>
            <person name="Hong S.-Y."/>
            <person name="Cho K."/>
            <person name="Sohn K.H."/>
        </authorList>
    </citation>
    <scope>NUCLEOTIDE SEQUENCE</scope>
    <source>
        <strain evidence="8">KR_1_A1</strain>
    </source>
</reference>
<keyword evidence="4" id="KW-0862">Zinc</keyword>
<dbReference type="PANTHER" id="PTHR46481">
    <property type="entry name" value="ZINC FINGER BED DOMAIN-CONTAINING PROTEIN 4"/>
    <property type="match status" value="1"/>
</dbReference>
<dbReference type="GO" id="GO:0008270">
    <property type="term" value="F:zinc ion binding"/>
    <property type="evidence" value="ECO:0007669"/>
    <property type="project" value="UniProtKB-KW"/>
</dbReference>
<evidence type="ECO:0000313" key="9">
    <source>
        <dbReference type="Proteomes" id="UP000602510"/>
    </source>
</evidence>
<comment type="subcellular location">
    <subcellularLocation>
        <location evidence="1">Nucleus</location>
    </subcellularLocation>
</comment>
<feature type="domain" description="DUF659" evidence="6">
    <location>
        <begin position="170"/>
        <end position="316"/>
    </location>
</feature>
<dbReference type="EMBL" id="WSZM01000286">
    <property type="protein sequence ID" value="KAF4035977.1"/>
    <property type="molecule type" value="Genomic_DNA"/>
</dbReference>
<evidence type="ECO:0000256" key="3">
    <source>
        <dbReference type="ARBA" id="ARBA00022771"/>
    </source>
</evidence>
<name>A0A833WBD6_PHYIN</name>
<dbReference type="Pfam" id="PF04937">
    <property type="entry name" value="DUF659"/>
    <property type="match status" value="1"/>
</dbReference>
<gene>
    <name evidence="8" type="ORF">GN244_ATG11974</name>
</gene>